<evidence type="ECO:0000256" key="5">
    <source>
        <dbReference type="ARBA" id="ARBA00022723"/>
    </source>
</evidence>
<dbReference type="SMART" id="SM00990">
    <property type="entry name" value="VRR_NUC"/>
    <property type="match status" value="1"/>
</dbReference>
<name>A0AAV1YTM0_9ARAC</name>
<dbReference type="GO" id="GO:0004528">
    <property type="term" value="F:phosphodiesterase I activity"/>
    <property type="evidence" value="ECO:0007669"/>
    <property type="project" value="UniProtKB-EC"/>
</dbReference>
<proteinExistence type="inferred from homology"/>
<evidence type="ECO:0000313" key="22">
    <source>
        <dbReference type="Proteomes" id="UP001497382"/>
    </source>
</evidence>
<keyword evidence="8" id="KW-0863">Zinc-finger</keyword>
<reference evidence="21 22" key="1">
    <citation type="submission" date="2024-04" db="EMBL/GenBank/DDBJ databases">
        <authorList>
            <person name="Rising A."/>
            <person name="Reimegard J."/>
            <person name="Sonavane S."/>
            <person name="Akerstrom W."/>
            <person name="Nylinder S."/>
            <person name="Hedman E."/>
            <person name="Kallberg Y."/>
        </authorList>
    </citation>
    <scope>NUCLEOTIDE SEQUENCE [LARGE SCALE GENOMIC DNA]</scope>
</reference>
<keyword evidence="12 17" id="KW-0460">Magnesium</keyword>
<gene>
    <name evidence="21" type="ORF">LARSCL_LOCUS801</name>
</gene>
<dbReference type="InterPro" id="IPR049126">
    <property type="entry name" value="FAN1-like_TPR"/>
</dbReference>
<dbReference type="SMART" id="SM00734">
    <property type="entry name" value="ZnF_Rad18"/>
    <property type="match status" value="1"/>
</dbReference>
<comment type="subcellular location">
    <subcellularLocation>
        <location evidence="2 17">Nucleus</location>
    </subcellularLocation>
</comment>
<dbReference type="PANTHER" id="PTHR15749">
    <property type="entry name" value="FANCONI-ASSOCIATED NUCLEASE 1"/>
    <property type="match status" value="1"/>
</dbReference>
<evidence type="ECO:0000313" key="21">
    <source>
        <dbReference type="EMBL" id="CAL1262122.1"/>
    </source>
</evidence>
<dbReference type="PANTHER" id="PTHR15749:SF4">
    <property type="entry name" value="FANCONI-ASSOCIATED NUCLEASE 1"/>
    <property type="match status" value="1"/>
</dbReference>
<dbReference type="Pfam" id="PF21170">
    <property type="entry name" value="FAN1_TPR"/>
    <property type="match status" value="1"/>
</dbReference>
<dbReference type="InterPro" id="IPR014883">
    <property type="entry name" value="VRR_NUC"/>
</dbReference>
<dbReference type="Gene3D" id="3.40.1350.10">
    <property type="match status" value="1"/>
</dbReference>
<evidence type="ECO:0000256" key="16">
    <source>
        <dbReference type="ARBA" id="ARBA00023242"/>
    </source>
</evidence>
<comment type="function">
    <text evidence="17">Nuclease required for the repair of DNA interstrand cross-links (ICL). Acts as a 5'-3' exonuclease that anchors at a cut end of DNA and cleaves DNA successively at every third nucleotide, allowing to excise an ICL from one strand through flanking incisions.</text>
</comment>
<feature type="domain" description="VRR-NUC" evidence="20">
    <location>
        <begin position="844"/>
        <end position="958"/>
    </location>
</feature>
<dbReference type="InterPro" id="IPR049125">
    <property type="entry name" value="FAN1-like_WH"/>
</dbReference>
<keyword evidence="5 17" id="KW-0479">Metal-binding</keyword>
<keyword evidence="22" id="KW-1185">Reference proteome</keyword>
<evidence type="ECO:0000256" key="9">
    <source>
        <dbReference type="ARBA" id="ARBA00022801"/>
    </source>
</evidence>
<dbReference type="InterPro" id="IPR049132">
    <property type="entry name" value="FAN1-like_euk"/>
</dbReference>
<evidence type="ECO:0000256" key="18">
    <source>
        <dbReference type="SAM" id="MobiDB-lite"/>
    </source>
</evidence>
<dbReference type="Pfam" id="PF21315">
    <property type="entry name" value="FAN1_HTH"/>
    <property type="match status" value="1"/>
</dbReference>
<dbReference type="GO" id="GO:0017108">
    <property type="term" value="F:5'-flap endonuclease activity"/>
    <property type="evidence" value="ECO:0007669"/>
    <property type="project" value="TreeGrafter"/>
</dbReference>
<accession>A0AAV1YTM0</accession>
<evidence type="ECO:0000256" key="13">
    <source>
        <dbReference type="ARBA" id="ARBA00023054"/>
    </source>
</evidence>
<dbReference type="InterPro" id="IPR033315">
    <property type="entry name" value="Fan1-like"/>
</dbReference>
<evidence type="ECO:0000256" key="3">
    <source>
        <dbReference type="ARBA" id="ARBA00005533"/>
    </source>
</evidence>
<keyword evidence="9 17" id="KW-0378">Hydrolase</keyword>
<dbReference type="Proteomes" id="UP001497382">
    <property type="component" value="Unassembled WGS sequence"/>
</dbReference>
<evidence type="ECO:0000256" key="7">
    <source>
        <dbReference type="ARBA" id="ARBA00022763"/>
    </source>
</evidence>
<evidence type="ECO:0000256" key="1">
    <source>
        <dbReference type="ARBA" id="ARBA00000983"/>
    </source>
</evidence>
<dbReference type="Pfam" id="PF08774">
    <property type="entry name" value="VRR_NUC"/>
    <property type="match status" value="1"/>
</dbReference>
<dbReference type="CDD" id="cd22326">
    <property type="entry name" value="FAN1-like"/>
    <property type="match status" value="1"/>
</dbReference>
<dbReference type="InterPro" id="IPR006642">
    <property type="entry name" value="Rad18_UBZ4"/>
</dbReference>
<dbReference type="EMBL" id="CAXIEN010000004">
    <property type="protein sequence ID" value="CAL1262122.1"/>
    <property type="molecule type" value="Genomic_DNA"/>
</dbReference>
<keyword evidence="14 17" id="KW-0234">DNA repair</keyword>
<evidence type="ECO:0000259" key="20">
    <source>
        <dbReference type="SMART" id="SM00990"/>
    </source>
</evidence>
<keyword evidence="11" id="KW-0269">Exonuclease</keyword>
<evidence type="ECO:0000259" key="19">
    <source>
        <dbReference type="SMART" id="SM00734"/>
    </source>
</evidence>
<evidence type="ECO:0000256" key="11">
    <source>
        <dbReference type="ARBA" id="ARBA00022839"/>
    </source>
</evidence>
<comment type="similarity">
    <text evidence="3 17">Belongs to the FAN1 family.</text>
</comment>
<keyword evidence="10" id="KW-0862">Zinc</keyword>
<keyword evidence="6" id="KW-0255">Endonuclease</keyword>
<comment type="catalytic activity">
    <reaction evidence="1 17">
        <text>Hydrolytically removes 5'-nucleotides successively from the 3'-hydroxy termini of 3'-hydroxy-terminated oligonucleotides.</text>
        <dbReference type="EC" id="3.1.4.1"/>
    </reaction>
</comment>
<keyword evidence="13" id="KW-0175">Coiled coil</keyword>
<dbReference type="GO" id="GO:0008270">
    <property type="term" value="F:zinc ion binding"/>
    <property type="evidence" value="ECO:0007669"/>
    <property type="project" value="UniProtKB-KW"/>
</dbReference>
<evidence type="ECO:0000256" key="17">
    <source>
        <dbReference type="RuleBase" id="RU365033"/>
    </source>
</evidence>
<dbReference type="FunFam" id="3.40.1350.10:FF:000004">
    <property type="entry name" value="Fanconi-associated nuclease"/>
    <property type="match status" value="1"/>
</dbReference>
<dbReference type="Gene3D" id="1.25.40.10">
    <property type="entry name" value="Tetratricopeptide repeat domain"/>
    <property type="match status" value="1"/>
</dbReference>
<evidence type="ECO:0000256" key="15">
    <source>
        <dbReference type="ARBA" id="ARBA00023211"/>
    </source>
</evidence>
<dbReference type="InterPro" id="IPR011990">
    <property type="entry name" value="TPR-like_helical_dom_sf"/>
</dbReference>
<dbReference type="EC" id="3.1.4.1" evidence="17"/>
<dbReference type="GO" id="GO:0005634">
    <property type="term" value="C:nucleus"/>
    <property type="evidence" value="ECO:0007669"/>
    <property type="project" value="UniProtKB-SubCell"/>
</dbReference>
<feature type="region of interest" description="Disordered" evidence="18">
    <location>
        <begin position="62"/>
        <end position="83"/>
    </location>
</feature>
<evidence type="ECO:0000256" key="4">
    <source>
        <dbReference type="ARBA" id="ARBA00022722"/>
    </source>
</evidence>
<dbReference type="InterPro" id="IPR011856">
    <property type="entry name" value="tRNA_endonuc-like_dom_sf"/>
</dbReference>
<keyword evidence="7 17" id="KW-0227">DNA damage</keyword>
<evidence type="ECO:0000256" key="10">
    <source>
        <dbReference type="ARBA" id="ARBA00022833"/>
    </source>
</evidence>
<keyword evidence="4 17" id="KW-0540">Nuclease</keyword>
<dbReference type="GO" id="GO:0070336">
    <property type="term" value="F:flap-structured DNA binding"/>
    <property type="evidence" value="ECO:0007669"/>
    <property type="project" value="TreeGrafter"/>
</dbReference>
<organism evidence="21 22">
    <name type="scientific">Larinioides sclopetarius</name>
    <dbReference type="NCBI Taxonomy" id="280406"/>
    <lineage>
        <taxon>Eukaryota</taxon>
        <taxon>Metazoa</taxon>
        <taxon>Ecdysozoa</taxon>
        <taxon>Arthropoda</taxon>
        <taxon>Chelicerata</taxon>
        <taxon>Arachnida</taxon>
        <taxon>Araneae</taxon>
        <taxon>Araneomorphae</taxon>
        <taxon>Entelegynae</taxon>
        <taxon>Araneoidea</taxon>
        <taxon>Araneidae</taxon>
        <taxon>Larinioides</taxon>
    </lineage>
</organism>
<sequence length="969" mass="110223">MKKTKIFDFFQLPSQSNNVPCPACGTLLLKSKLNEHLDSSCSSSILSSISIVNLNERTKVKGGEASKSSVKRQRRASNKAVSTRLSLKKQRNVKSIKTCVKLSQEKESDDDIVILEEKLVSPNKANNEKTYINSNKQDACNNSAIQNEAHATSSNNMKCKQLISGSEITREKNKTFCSKAIESNNFELKVIEKRVPEISAQGDYDVPAKKLKSYNEELTSGAISKSLNQKLVTVCTETTNCKLKVTENEISETKGEGIHPQSDLSIEKQELIVRNVVTDSKLTNESDAINDMKIVLEDDAVFSEELSDTNEKDEKQSSQKNYIPYYIANFKHILLTVLNEEDNQVLFNEEDMKSIAAFKAASDAAQKLYVRLFQRKYKWLRINKINYPDITQDPLFTLEELVKIGLVDSGSSEIDLETAIELLSLPEAKNLAKHFNFNSAKNKTEIKEMLLKHCKQHKSVFFMNGRNGISNMMLKKVKQVMGPCYRISLLPKRVFTRVLMLFSLPTMSDDEEEAAGGQQQQLITLLQVNKGELVFPNYKINKKTVIFCDRDELIRYEEARQLENDIFNAIESKNFELAKELYINAREEYEDQCSSSFAKRASSLPLFLKRYTSFHVYIRCMTLGVEALQRLRQYKEAVSLLRKLLKQTTFCQDYKGRWYDRLALNLEQHLKQPEQALEAIKSALSNNNVRAGHRYSLLTRALRITKSLEDTDEFRQQILKESSVIEAPKVVIKGKLCPRPILGRRNVFISSSSTADIDDVTILGVEQLAIEHYKEEGFPEGIHGEGSTFHSIYGLLFWDIIYDGNIPDVFISPYQTHPLDLNSEAFFQSRKEQILSHLDTLRKSSSEELKEIVKTTWGSHHGQASLVHWDYFADLEHIQGLICCFGCDIVCGICERLAKDFRFTRSGVPDLVVWNPETHKAKIVEVKGPGDKLSSKQILWLDYLIQLGADAEVCLIEAVASKKLRKETF</sequence>
<evidence type="ECO:0000256" key="8">
    <source>
        <dbReference type="ARBA" id="ARBA00022771"/>
    </source>
</evidence>
<protein>
    <recommendedName>
        <fullName evidence="17">Fanconi-associated nuclease</fullName>
        <ecNumber evidence="17">3.1.4.1</ecNumber>
    </recommendedName>
</protein>
<feature type="domain" description="UBZ4-type" evidence="19">
    <location>
        <begin position="18"/>
        <end position="42"/>
    </location>
</feature>
<evidence type="ECO:0000256" key="12">
    <source>
        <dbReference type="ARBA" id="ARBA00022842"/>
    </source>
</evidence>
<keyword evidence="15 17" id="KW-0464">Manganese</keyword>
<dbReference type="GO" id="GO:0008409">
    <property type="term" value="F:5'-3' exonuclease activity"/>
    <property type="evidence" value="ECO:0007669"/>
    <property type="project" value="TreeGrafter"/>
</dbReference>
<keyword evidence="16 17" id="KW-0539">Nucleus</keyword>
<comment type="cofactor">
    <cofactor evidence="17">
        <name>Mg(2+)</name>
        <dbReference type="ChEBI" id="CHEBI:18420"/>
    </cofactor>
    <cofactor evidence="17">
        <name>Mn(2+)</name>
        <dbReference type="ChEBI" id="CHEBI:29035"/>
    </cofactor>
</comment>
<dbReference type="GO" id="GO:0036297">
    <property type="term" value="P:interstrand cross-link repair"/>
    <property type="evidence" value="ECO:0007669"/>
    <property type="project" value="InterPro"/>
</dbReference>
<comment type="caution">
    <text evidence="21">The sequence shown here is derived from an EMBL/GenBank/DDBJ whole genome shotgun (WGS) entry which is preliminary data.</text>
</comment>
<evidence type="ECO:0000256" key="2">
    <source>
        <dbReference type="ARBA" id="ARBA00004123"/>
    </source>
</evidence>
<evidence type="ECO:0000256" key="14">
    <source>
        <dbReference type="ARBA" id="ARBA00023204"/>
    </source>
</evidence>
<dbReference type="AlphaFoldDB" id="A0AAV1YTM0"/>
<evidence type="ECO:0000256" key="6">
    <source>
        <dbReference type="ARBA" id="ARBA00022759"/>
    </source>
</evidence>